<feature type="transmembrane region" description="Helical" evidence="1">
    <location>
        <begin position="12"/>
        <end position="35"/>
    </location>
</feature>
<dbReference type="EMBL" id="CP048104">
    <property type="protein sequence ID" value="QKG85102.1"/>
    <property type="molecule type" value="Genomic_DNA"/>
</dbReference>
<evidence type="ECO:0000313" key="3">
    <source>
        <dbReference type="Proteomes" id="UP000503088"/>
    </source>
</evidence>
<sequence length="119" mass="14196">MDAIKHFFDELIAAFAILVTSGFVVWMAFVIILFFKEMLSSGDLKLRDYFYRVWRSLILAFELTSYGGIFYSIYMFRQEDENLRFGIMIFWAILGSILFLKLRFFGGFKFWKKSSKQKD</sequence>
<keyword evidence="1" id="KW-1133">Transmembrane helix</keyword>
<accession>A0A7D3XRF8</accession>
<keyword evidence="3" id="KW-1185">Reference proteome</keyword>
<reference evidence="2 3" key="1">
    <citation type="submission" date="2020-01" db="EMBL/GenBank/DDBJ databases">
        <authorList>
            <person name="Gulvik C.A."/>
            <person name="Batra D.G."/>
        </authorList>
    </citation>
    <scope>NUCLEOTIDE SEQUENCE [LARGE SCALE GENOMIC DNA]</scope>
    <source>
        <strain evidence="2 3">W9323</strain>
    </source>
</reference>
<gene>
    <name evidence="2" type="ORF">GXN76_11925</name>
</gene>
<protein>
    <submittedName>
        <fullName evidence="2">Uncharacterized protein</fullName>
    </submittedName>
</protein>
<evidence type="ECO:0000313" key="2">
    <source>
        <dbReference type="EMBL" id="QKG85102.1"/>
    </source>
</evidence>
<keyword evidence="1" id="KW-0472">Membrane</keyword>
<organism evidence="2 3">
    <name type="scientific">Kroppenstedtia pulmonis</name>
    <dbReference type="NCBI Taxonomy" id="1380685"/>
    <lineage>
        <taxon>Bacteria</taxon>
        <taxon>Bacillati</taxon>
        <taxon>Bacillota</taxon>
        <taxon>Bacilli</taxon>
        <taxon>Bacillales</taxon>
        <taxon>Thermoactinomycetaceae</taxon>
        <taxon>Kroppenstedtia</taxon>
    </lineage>
</organism>
<dbReference type="KEGG" id="kpul:GXN76_11925"/>
<dbReference type="Proteomes" id="UP000503088">
    <property type="component" value="Chromosome"/>
</dbReference>
<evidence type="ECO:0000256" key="1">
    <source>
        <dbReference type="SAM" id="Phobius"/>
    </source>
</evidence>
<dbReference type="RefSeq" id="WP_173223436.1">
    <property type="nucleotide sequence ID" value="NZ_CP048104.1"/>
</dbReference>
<feature type="transmembrane region" description="Helical" evidence="1">
    <location>
        <begin position="88"/>
        <end position="108"/>
    </location>
</feature>
<dbReference type="AlphaFoldDB" id="A0A7D3XRF8"/>
<name>A0A7D3XRF8_9BACL</name>
<proteinExistence type="predicted"/>
<feature type="transmembrane region" description="Helical" evidence="1">
    <location>
        <begin position="56"/>
        <end position="76"/>
    </location>
</feature>
<keyword evidence="1" id="KW-0812">Transmembrane</keyword>